<dbReference type="SUPFAM" id="SSF56645">
    <property type="entry name" value="Acyl-CoA dehydrogenase NM domain-like"/>
    <property type="match status" value="1"/>
</dbReference>
<dbReference type="InterPro" id="IPR013786">
    <property type="entry name" value="AcylCoA_DH/ox_N"/>
</dbReference>
<dbReference type="InterPro" id="IPR009075">
    <property type="entry name" value="AcylCo_DH/oxidase_C"/>
</dbReference>
<dbReference type="InterPro" id="IPR036250">
    <property type="entry name" value="AcylCo_DH-like_C"/>
</dbReference>
<organism evidence="8 9">
    <name type="scientific">Azohydromonas caseinilytica</name>
    <dbReference type="NCBI Taxonomy" id="2728836"/>
    <lineage>
        <taxon>Bacteria</taxon>
        <taxon>Pseudomonadati</taxon>
        <taxon>Pseudomonadota</taxon>
        <taxon>Betaproteobacteria</taxon>
        <taxon>Burkholderiales</taxon>
        <taxon>Sphaerotilaceae</taxon>
        <taxon>Azohydromonas</taxon>
    </lineage>
</organism>
<dbReference type="PANTHER" id="PTHR43884:SF20">
    <property type="entry name" value="ACYL-COA DEHYDROGENASE FADE28"/>
    <property type="match status" value="1"/>
</dbReference>
<dbReference type="InterPro" id="IPR037069">
    <property type="entry name" value="AcylCoA_DH/ox_N_sf"/>
</dbReference>
<protein>
    <submittedName>
        <fullName evidence="8">Acyl-CoA dehydrogenase</fullName>
    </submittedName>
</protein>
<dbReference type="CDD" id="cd00567">
    <property type="entry name" value="ACAD"/>
    <property type="match status" value="1"/>
</dbReference>
<dbReference type="GO" id="GO:0003995">
    <property type="term" value="F:acyl-CoA dehydrogenase activity"/>
    <property type="evidence" value="ECO:0007669"/>
    <property type="project" value="TreeGrafter"/>
</dbReference>
<evidence type="ECO:0000256" key="4">
    <source>
        <dbReference type="ARBA" id="ARBA00022827"/>
    </source>
</evidence>
<dbReference type="Pfam" id="PF02771">
    <property type="entry name" value="Acyl-CoA_dh_N"/>
    <property type="match status" value="1"/>
</dbReference>
<keyword evidence="3" id="KW-0285">Flavoprotein</keyword>
<dbReference type="InterPro" id="IPR009100">
    <property type="entry name" value="AcylCoA_DH/oxidase_NM_dom_sf"/>
</dbReference>
<keyword evidence="5" id="KW-0560">Oxidoreductase</keyword>
<evidence type="ECO:0000259" key="6">
    <source>
        <dbReference type="Pfam" id="PF00441"/>
    </source>
</evidence>
<feature type="domain" description="Acyl-CoA dehydrogenase/oxidase C-terminal" evidence="6">
    <location>
        <begin position="226"/>
        <end position="345"/>
    </location>
</feature>
<dbReference type="Gene3D" id="2.40.110.10">
    <property type="entry name" value="Butyryl-CoA Dehydrogenase, subunit A, domain 2"/>
    <property type="match status" value="1"/>
</dbReference>
<dbReference type="EMBL" id="JABBFW010000012">
    <property type="protein sequence ID" value="NML16722.1"/>
    <property type="molecule type" value="Genomic_DNA"/>
</dbReference>
<dbReference type="Pfam" id="PF00441">
    <property type="entry name" value="Acyl-CoA_dh_1"/>
    <property type="match status" value="1"/>
</dbReference>
<evidence type="ECO:0000259" key="7">
    <source>
        <dbReference type="Pfam" id="PF02771"/>
    </source>
</evidence>
<keyword evidence="9" id="KW-1185">Reference proteome</keyword>
<dbReference type="RefSeq" id="WP_169161625.1">
    <property type="nucleotide sequence ID" value="NZ_JABBFW010000012.1"/>
</dbReference>
<evidence type="ECO:0000256" key="5">
    <source>
        <dbReference type="ARBA" id="ARBA00023002"/>
    </source>
</evidence>
<evidence type="ECO:0000256" key="1">
    <source>
        <dbReference type="ARBA" id="ARBA00001974"/>
    </source>
</evidence>
<dbReference type="Gene3D" id="1.10.540.10">
    <property type="entry name" value="Acyl-CoA dehydrogenase/oxidase, N-terminal domain"/>
    <property type="match status" value="1"/>
</dbReference>
<dbReference type="SUPFAM" id="SSF47203">
    <property type="entry name" value="Acyl-CoA dehydrogenase C-terminal domain-like"/>
    <property type="match status" value="1"/>
</dbReference>
<evidence type="ECO:0000256" key="3">
    <source>
        <dbReference type="ARBA" id="ARBA00022630"/>
    </source>
</evidence>
<comment type="similarity">
    <text evidence="2">Belongs to the acyl-CoA dehydrogenase family.</text>
</comment>
<comment type="caution">
    <text evidence="8">The sequence shown here is derived from an EMBL/GenBank/DDBJ whole genome shotgun (WGS) entry which is preliminary data.</text>
</comment>
<dbReference type="Proteomes" id="UP000574067">
    <property type="component" value="Unassembled WGS sequence"/>
</dbReference>
<keyword evidence="4" id="KW-0274">FAD</keyword>
<dbReference type="PANTHER" id="PTHR43884">
    <property type="entry name" value="ACYL-COA DEHYDROGENASE"/>
    <property type="match status" value="1"/>
</dbReference>
<reference evidence="8 9" key="1">
    <citation type="submission" date="2020-04" db="EMBL/GenBank/DDBJ databases">
        <title>Azohydromonas sp. isolated from soil.</title>
        <authorList>
            <person name="Dahal R.H."/>
        </authorList>
    </citation>
    <scope>NUCLEOTIDE SEQUENCE [LARGE SCALE GENOMIC DNA]</scope>
    <source>
        <strain evidence="8 9">G-1-1-14</strain>
    </source>
</reference>
<comment type="cofactor">
    <cofactor evidence="1">
        <name>FAD</name>
        <dbReference type="ChEBI" id="CHEBI:57692"/>
    </cofactor>
</comment>
<dbReference type="InterPro" id="IPR046373">
    <property type="entry name" value="Acyl-CoA_Oxase/DH_mid-dom_sf"/>
</dbReference>
<proteinExistence type="inferred from homology"/>
<accession>A0A848FBM6</accession>
<dbReference type="AlphaFoldDB" id="A0A848FBM6"/>
<evidence type="ECO:0000256" key="2">
    <source>
        <dbReference type="ARBA" id="ARBA00009347"/>
    </source>
</evidence>
<evidence type="ECO:0000313" key="8">
    <source>
        <dbReference type="EMBL" id="NML16722.1"/>
    </source>
</evidence>
<name>A0A848FBM6_9BURK</name>
<dbReference type="Gene3D" id="1.20.140.10">
    <property type="entry name" value="Butyryl-CoA Dehydrogenase, subunit A, domain 3"/>
    <property type="match status" value="1"/>
</dbReference>
<sequence length="368" mass="39078">MDLALSEDQRLIAAAAADFLAEACDSAAMRRAAASEDGFDRALWQCITEQGWCGVQAPPEEDGLGLGWVGLALLQEQLGRRLACVPFFDSVVLSAALLRGLADAGRPQLAEVERGTEVVACALEAGAARALPDGSGWRLEGTWAQVGSAAWADTLLLAATDPAGATVLLAVSSGSPALRIEPLRSIDTTRRSARVQAQGIVLPAGACLGRGDTLDEALRRARDLAAIGLAAEQLGTAQQCLELSTAYTVQRLQFGQPVARFQAVKHRCAQMLVAIESARSAVYGAAAVADLEPDAATLAFHAAQARCEATEAAQFCAQEAIQLHGGVGYTWEYDPQLYFKRAQADSQRLQPLSWWRERVAAQLLERAP</sequence>
<dbReference type="GO" id="GO:0050660">
    <property type="term" value="F:flavin adenine dinucleotide binding"/>
    <property type="evidence" value="ECO:0007669"/>
    <property type="project" value="InterPro"/>
</dbReference>
<gene>
    <name evidence="8" type="ORF">HHL10_17200</name>
</gene>
<evidence type="ECO:0000313" key="9">
    <source>
        <dbReference type="Proteomes" id="UP000574067"/>
    </source>
</evidence>
<feature type="domain" description="Acyl-CoA dehydrogenase/oxidase N-terminal" evidence="7">
    <location>
        <begin position="6"/>
        <end position="92"/>
    </location>
</feature>